<evidence type="ECO:0000256" key="3">
    <source>
        <dbReference type="ARBA" id="ARBA00022679"/>
    </source>
</evidence>
<organism evidence="5 6">
    <name type="scientific">Acinetobacter baumannii (strain 1295743)</name>
    <dbReference type="NCBI Taxonomy" id="1310613"/>
    <lineage>
        <taxon>Bacteria</taxon>
        <taxon>Pseudomonadati</taxon>
        <taxon>Pseudomonadota</taxon>
        <taxon>Gammaproteobacteria</taxon>
        <taxon>Moraxellales</taxon>
        <taxon>Moraxellaceae</taxon>
        <taxon>Acinetobacter</taxon>
        <taxon>Acinetobacter calcoaceticus/baumannii complex</taxon>
    </lineage>
</organism>
<dbReference type="AlphaFoldDB" id="A0A009HLW8"/>
<accession>A0A009HLW8</accession>
<dbReference type="InterPro" id="IPR013216">
    <property type="entry name" value="Methyltransf_11"/>
</dbReference>
<keyword evidence="3 5" id="KW-0808">Transferase</keyword>
<dbReference type="Gene3D" id="3.40.50.150">
    <property type="entry name" value="Vaccinia Virus protein VP39"/>
    <property type="match status" value="1"/>
</dbReference>
<evidence type="ECO:0000256" key="2">
    <source>
        <dbReference type="ARBA" id="ARBA00022603"/>
    </source>
</evidence>
<name>A0A009HLW8_ACIB9</name>
<evidence type="ECO:0000313" key="6">
    <source>
        <dbReference type="Proteomes" id="UP000020595"/>
    </source>
</evidence>
<dbReference type="CDD" id="cd02440">
    <property type="entry name" value="AdoMet_MTases"/>
    <property type="match status" value="1"/>
</dbReference>
<dbReference type="InterPro" id="IPR051052">
    <property type="entry name" value="Diverse_substrate_MTase"/>
</dbReference>
<comment type="similarity">
    <text evidence="1">Belongs to the methyltransferase superfamily.</text>
</comment>
<keyword evidence="2 5" id="KW-0489">Methyltransferase</keyword>
<dbReference type="GO" id="GO:0008757">
    <property type="term" value="F:S-adenosylmethionine-dependent methyltransferase activity"/>
    <property type="evidence" value="ECO:0007669"/>
    <property type="project" value="InterPro"/>
</dbReference>
<evidence type="ECO:0000256" key="1">
    <source>
        <dbReference type="ARBA" id="ARBA00008361"/>
    </source>
</evidence>
<protein>
    <submittedName>
        <fullName evidence="5">Methyltransferase domain protein</fullName>
    </submittedName>
</protein>
<dbReference type="PATRIC" id="fig|1310613.3.peg.2368"/>
<comment type="caution">
    <text evidence="5">The sequence shown here is derived from an EMBL/GenBank/DDBJ whole genome shotgun (WGS) entry which is preliminary data.</text>
</comment>
<dbReference type="Proteomes" id="UP000020595">
    <property type="component" value="Unassembled WGS sequence"/>
</dbReference>
<sequence length="255" mass="29447">MLNQHEINLKQYQNKSLSYLNSTAHSEGVEFDKFIKEIDEYPNAVVLDLGCGGGHVAYNVARHADLVFAYDLSHEMLDTVSKAANARKIKNIFVQQGIAEDMPFTDEQFDVIISRYSAHHWQHVPTAMKEINRVLKPNGTVIFVDIISSSFPILDTFLQTIEVIRDPSHVRNYSIKDWVHFIEDAGFELTTLEKQTLKLDFDSWVQRMKTPEDQIKTLRYLQENAADVVKKYFNIQKDGSFESKVGYFVFKKLSF</sequence>
<gene>
    <name evidence="5" type="ORF">J512_2464</name>
</gene>
<evidence type="ECO:0000259" key="4">
    <source>
        <dbReference type="Pfam" id="PF08241"/>
    </source>
</evidence>
<dbReference type="SUPFAM" id="SSF53335">
    <property type="entry name" value="S-adenosyl-L-methionine-dependent methyltransferases"/>
    <property type="match status" value="1"/>
</dbReference>
<dbReference type="GO" id="GO:0032259">
    <property type="term" value="P:methylation"/>
    <property type="evidence" value="ECO:0007669"/>
    <property type="project" value="UniProtKB-KW"/>
</dbReference>
<dbReference type="PANTHER" id="PTHR44942">
    <property type="entry name" value="METHYLTRANSF_11 DOMAIN-CONTAINING PROTEIN"/>
    <property type="match status" value="1"/>
</dbReference>
<evidence type="ECO:0000313" key="5">
    <source>
        <dbReference type="EMBL" id="EXB05142.1"/>
    </source>
</evidence>
<dbReference type="Pfam" id="PF08241">
    <property type="entry name" value="Methyltransf_11"/>
    <property type="match status" value="1"/>
</dbReference>
<reference evidence="5 6" key="1">
    <citation type="submission" date="2014-02" db="EMBL/GenBank/DDBJ databases">
        <title>Comparative genomics and transcriptomics to identify genetic mechanisms underlying the emergence of carbapenem resistant Acinetobacter baumannii (CRAb).</title>
        <authorList>
            <person name="Harris A.D."/>
            <person name="Johnson K.J."/>
            <person name="George J."/>
            <person name="Shefchek K."/>
            <person name="Daugherty S.C."/>
            <person name="Parankush S."/>
            <person name="Sadzewicz L."/>
            <person name="Tallon L."/>
            <person name="Sengamalay N."/>
            <person name="Hazen T.H."/>
            <person name="Rasko D.A."/>
        </authorList>
    </citation>
    <scope>NUCLEOTIDE SEQUENCE [LARGE SCALE GENOMIC DNA]</scope>
    <source>
        <strain evidence="5 6">1295743</strain>
    </source>
</reference>
<feature type="domain" description="Methyltransferase type 11" evidence="4">
    <location>
        <begin position="47"/>
        <end position="143"/>
    </location>
</feature>
<dbReference type="EMBL" id="JEWH01000031">
    <property type="protein sequence ID" value="EXB05142.1"/>
    <property type="molecule type" value="Genomic_DNA"/>
</dbReference>
<dbReference type="PANTHER" id="PTHR44942:SF4">
    <property type="entry name" value="METHYLTRANSFERASE TYPE 11 DOMAIN-CONTAINING PROTEIN"/>
    <property type="match status" value="1"/>
</dbReference>
<dbReference type="RefSeq" id="WP_000934177.1">
    <property type="nucleotide sequence ID" value="NZ_JEWH01000031.1"/>
</dbReference>
<proteinExistence type="inferred from homology"/>
<dbReference type="InterPro" id="IPR029063">
    <property type="entry name" value="SAM-dependent_MTases_sf"/>
</dbReference>